<feature type="chain" id="PRO_5022245867" evidence="1">
    <location>
        <begin position="20"/>
        <end position="235"/>
    </location>
</feature>
<protein>
    <submittedName>
        <fullName evidence="2">Uncharacterized conserved protein, contains GH25 family domain</fullName>
    </submittedName>
</protein>
<dbReference type="OrthoDB" id="1148550at2"/>
<feature type="signal peptide" evidence="1">
    <location>
        <begin position="1"/>
        <end position="19"/>
    </location>
</feature>
<keyword evidence="3" id="KW-1185">Reference proteome</keyword>
<organism evidence="2 3">
    <name type="scientific">Pedobacter westerhofensis</name>
    <dbReference type="NCBI Taxonomy" id="425512"/>
    <lineage>
        <taxon>Bacteria</taxon>
        <taxon>Pseudomonadati</taxon>
        <taxon>Bacteroidota</taxon>
        <taxon>Sphingobacteriia</taxon>
        <taxon>Sphingobacteriales</taxon>
        <taxon>Sphingobacteriaceae</taxon>
        <taxon>Pedobacter</taxon>
    </lineage>
</organism>
<keyword evidence="1" id="KW-0732">Signal</keyword>
<dbReference type="InterPro" id="IPR013783">
    <property type="entry name" value="Ig-like_fold"/>
</dbReference>
<dbReference type="EMBL" id="FXTN01000011">
    <property type="protein sequence ID" value="SMO94313.1"/>
    <property type="molecule type" value="Genomic_DNA"/>
</dbReference>
<name>A0A521FDU6_9SPHI</name>
<dbReference type="RefSeq" id="WP_142530154.1">
    <property type="nucleotide sequence ID" value="NZ_CBCSJO010000001.1"/>
</dbReference>
<reference evidence="2 3" key="1">
    <citation type="submission" date="2017-05" db="EMBL/GenBank/DDBJ databases">
        <authorList>
            <person name="Varghese N."/>
            <person name="Submissions S."/>
        </authorList>
    </citation>
    <scope>NUCLEOTIDE SEQUENCE [LARGE SCALE GENOMIC DNA]</scope>
    <source>
        <strain evidence="2 3">DSM 19036</strain>
    </source>
</reference>
<proteinExistence type="predicted"/>
<evidence type="ECO:0000313" key="2">
    <source>
        <dbReference type="EMBL" id="SMO94313.1"/>
    </source>
</evidence>
<dbReference type="Gene3D" id="2.60.40.10">
    <property type="entry name" value="Immunoglobulins"/>
    <property type="match status" value="2"/>
</dbReference>
<sequence length="235" mass="25361">MRKTILTLLMALSAVIVSAHSLWIETSATGKAGQAQAVNLFYGEYGQNEKDELSKWFANLPDLTLWLTAPDGKKEKLVLTKTANSLQSSFTPEREGAYTLTVSHKGNTLSGTYLLEFLASASVRVGKAGLAAEPAANTSELKVLPLGDATVNKPVTVKVWLKGAAKADLTVLLFSPAKWSQELKTDAEGNVTFTPLWPGQYLVEATSSSPEAGEFNGNKYTGLWQGATYRFEVGR</sequence>
<dbReference type="Proteomes" id="UP000320300">
    <property type="component" value="Unassembled WGS sequence"/>
</dbReference>
<evidence type="ECO:0000313" key="3">
    <source>
        <dbReference type="Proteomes" id="UP000320300"/>
    </source>
</evidence>
<dbReference type="AlphaFoldDB" id="A0A521FDU6"/>
<dbReference type="SUPFAM" id="SSF49478">
    <property type="entry name" value="Cna protein B-type domain"/>
    <property type="match status" value="1"/>
</dbReference>
<accession>A0A521FDU6</accession>
<evidence type="ECO:0000256" key="1">
    <source>
        <dbReference type="SAM" id="SignalP"/>
    </source>
</evidence>
<gene>
    <name evidence="2" type="ORF">SAMN06265348_111185</name>
</gene>